<accession>A0A251S312</accession>
<dbReference type="EMBL" id="MNCJ02000331">
    <property type="protein sequence ID" value="KAF5762121.1"/>
    <property type="molecule type" value="Genomic_DNA"/>
</dbReference>
<dbReference type="OrthoDB" id="4062651at2759"/>
<evidence type="ECO:0000256" key="4">
    <source>
        <dbReference type="ARBA" id="ARBA00022692"/>
    </source>
</evidence>
<evidence type="ECO:0000256" key="6">
    <source>
        <dbReference type="ARBA" id="ARBA00022741"/>
    </source>
</evidence>
<evidence type="ECO:0000313" key="15">
    <source>
        <dbReference type="Proteomes" id="UP000215914"/>
    </source>
</evidence>
<evidence type="ECO:0000256" key="1">
    <source>
        <dbReference type="ARBA" id="ARBA00004167"/>
    </source>
</evidence>
<dbReference type="PANTHER" id="PTHR46008">
    <property type="entry name" value="LEAF RUST 10 DISEASE-RESISTANCE LOCUS RECEPTOR-LIKE PROTEIN KINASE-LIKE 1.4"/>
    <property type="match status" value="1"/>
</dbReference>
<keyword evidence="8" id="KW-0067">ATP-binding</keyword>
<keyword evidence="9" id="KW-1133">Transmembrane helix</keyword>
<dbReference type="Pfam" id="PF07714">
    <property type="entry name" value="PK_Tyr_Ser-Thr"/>
    <property type="match status" value="1"/>
</dbReference>
<proteinExistence type="predicted"/>
<feature type="domain" description="Protein kinase" evidence="12">
    <location>
        <begin position="1"/>
        <end position="254"/>
    </location>
</feature>
<evidence type="ECO:0000256" key="7">
    <source>
        <dbReference type="ARBA" id="ARBA00022777"/>
    </source>
</evidence>
<keyword evidence="7" id="KW-0418">Kinase</keyword>
<dbReference type="InParanoid" id="A0A251S312"/>
<dbReference type="PANTHER" id="PTHR46008:SF25">
    <property type="entry name" value="PROTEIN KINASE DOMAIN-CONTAINING PROTEIN"/>
    <property type="match status" value="1"/>
</dbReference>
<evidence type="ECO:0000313" key="14">
    <source>
        <dbReference type="EMBL" id="OTF93058.1"/>
    </source>
</evidence>
<name>A0A251S312_HELAN</name>
<dbReference type="PIRSF" id="PIRSF000654">
    <property type="entry name" value="Integrin-linked_kinase"/>
    <property type="match status" value="1"/>
</dbReference>
<keyword evidence="4" id="KW-0812">Transmembrane</keyword>
<evidence type="ECO:0000256" key="3">
    <source>
        <dbReference type="ARBA" id="ARBA00022679"/>
    </source>
</evidence>
<evidence type="ECO:0000259" key="12">
    <source>
        <dbReference type="PROSITE" id="PS50011"/>
    </source>
</evidence>
<keyword evidence="10" id="KW-0472">Membrane</keyword>
<evidence type="ECO:0000256" key="2">
    <source>
        <dbReference type="ARBA" id="ARBA00022527"/>
    </source>
</evidence>
<evidence type="ECO:0000256" key="5">
    <source>
        <dbReference type="ARBA" id="ARBA00022729"/>
    </source>
</evidence>
<dbReference type="PROSITE" id="PS00108">
    <property type="entry name" value="PROTEIN_KINASE_ST"/>
    <property type="match status" value="1"/>
</dbReference>
<evidence type="ECO:0000313" key="13">
    <source>
        <dbReference type="EMBL" id="KAF5762121.1"/>
    </source>
</evidence>
<dbReference type="InterPro" id="IPR011009">
    <property type="entry name" value="Kinase-like_dom_sf"/>
</dbReference>
<sequence>MREVAVKRLYKKKHKIVEQFMNEVQILGHLRHPNLVLFYGCTSQKSRDLLLVYEYIPNGTITDHLHGKQAIPGRLTWAIRLKIAIETASALVYLHASDVIHRDVKTNNILLDKNFSVKVADFGLSRVSPNSVTHISSAPQGTPGYVDPEYHQLYQLSDKSDVYSFGVVLIELISSMVAVDKRRPREEIYLANLARNRIQRCEIDQLIDPALVSDSNREIKVMITSAAELAYRCLQFDSDMRPTMKEVLDVLMEIQAGRRMDVVDDSVILLKDFSPSPISMST</sequence>
<dbReference type="InterPro" id="IPR000719">
    <property type="entry name" value="Prot_kinase_dom"/>
</dbReference>
<comment type="subcellular location">
    <subcellularLocation>
        <location evidence="1">Membrane</location>
        <topology evidence="1">Single-pass membrane protein</topology>
    </subcellularLocation>
</comment>
<dbReference type="Gramene" id="mRNA:HanXRQr2_Chr16g0773121">
    <property type="protein sequence ID" value="CDS:HanXRQr2_Chr16g0773121.1"/>
    <property type="gene ID" value="HanXRQr2_Chr16g0773121"/>
</dbReference>
<dbReference type="InterPro" id="IPR008271">
    <property type="entry name" value="Ser/Thr_kinase_AS"/>
</dbReference>
<dbReference type="EMBL" id="CM007905">
    <property type="protein sequence ID" value="OTF93058.1"/>
    <property type="molecule type" value="Genomic_DNA"/>
</dbReference>
<dbReference type="GO" id="GO:0005524">
    <property type="term" value="F:ATP binding"/>
    <property type="evidence" value="ECO:0007669"/>
    <property type="project" value="UniProtKB-KW"/>
</dbReference>
<evidence type="ECO:0000256" key="8">
    <source>
        <dbReference type="ARBA" id="ARBA00022840"/>
    </source>
</evidence>
<dbReference type="Gene3D" id="1.10.510.10">
    <property type="entry name" value="Transferase(Phosphotransferase) domain 1"/>
    <property type="match status" value="1"/>
</dbReference>
<reference evidence="14" key="2">
    <citation type="submission" date="2017-02" db="EMBL/GenBank/DDBJ databases">
        <title>Sunflower complete genome.</title>
        <authorList>
            <person name="Langlade N."/>
            <person name="Munos S."/>
        </authorList>
    </citation>
    <scope>NUCLEOTIDE SEQUENCE [LARGE SCALE GENOMIC DNA]</scope>
    <source>
        <tissue evidence="14">Leaves</tissue>
    </source>
</reference>
<evidence type="ECO:0000256" key="9">
    <source>
        <dbReference type="ARBA" id="ARBA00022989"/>
    </source>
</evidence>
<dbReference type="GO" id="GO:0005886">
    <property type="term" value="C:plasma membrane"/>
    <property type="evidence" value="ECO:0007669"/>
    <property type="project" value="UniProtKB-ARBA"/>
</dbReference>
<keyword evidence="15" id="KW-1185">Reference proteome</keyword>
<reference evidence="13 15" key="1">
    <citation type="journal article" date="2017" name="Nature">
        <title>The sunflower genome provides insights into oil metabolism, flowering and Asterid evolution.</title>
        <authorList>
            <person name="Badouin H."/>
            <person name="Gouzy J."/>
            <person name="Grassa C.J."/>
            <person name="Murat F."/>
            <person name="Staton S.E."/>
            <person name="Cottret L."/>
            <person name="Lelandais-Briere C."/>
            <person name="Owens G.L."/>
            <person name="Carrere S."/>
            <person name="Mayjonade B."/>
            <person name="Legrand L."/>
            <person name="Gill N."/>
            <person name="Kane N.C."/>
            <person name="Bowers J.E."/>
            <person name="Hubner S."/>
            <person name="Bellec A."/>
            <person name="Berard A."/>
            <person name="Berges H."/>
            <person name="Blanchet N."/>
            <person name="Boniface M.C."/>
            <person name="Brunel D."/>
            <person name="Catrice O."/>
            <person name="Chaidir N."/>
            <person name="Claudel C."/>
            <person name="Donnadieu C."/>
            <person name="Faraut T."/>
            <person name="Fievet G."/>
            <person name="Helmstetter N."/>
            <person name="King M."/>
            <person name="Knapp S.J."/>
            <person name="Lai Z."/>
            <person name="Le Paslier M.C."/>
            <person name="Lippi Y."/>
            <person name="Lorenzon L."/>
            <person name="Mandel J.R."/>
            <person name="Marage G."/>
            <person name="Marchand G."/>
            <person name="Marquand E."/>
            <person name="Bret-Mestries E."/>
            <person name="Morien E."/>
            <person name="Nambeesan S."/>
            <person name="Nguyen T."/>
            <person name="Pegot-Espagnet P."/>
            <person name="Pouilly N."/>
            <person name="Raftis F."/>
            <person name="Sallet E."/>
            <person name="Schiex T."/>
            <person name="Thomas J."/>
            <person name="Vandecasteele C."/>
            <person name="Vares D."/>
            <person name="Vear F."/>
            <person name="Vautrin S."/>
            <person name="Crespi M."/>
            <person name="Mangin B."/>
            <person name="Burke J.M."/>
            <person name="Salse J."/>
            <person name="Munos S."/>
            <person name="Vincourt P."/>
            <person name="Rieseberg L.H."/>
            <person name="Langlade N.B."/>
        </authorList>
    </citation>
    <scope>NUCLEOTIDE SEQUENCE [LARGE SCALE GENOMIC DNA]</scope>
    <source>
        <strain evidence="15">cv. SF193</strain>
        <tissue evidence="13">Leaves</tissue>
    </source>
</reference>
<gene>
    <name evidence="14" type="ORF">HannXRQ_Chr16g0528721</name>
    <name evidence="13" type="ORF">HanXRQr2_Chr16g0773121</name>
</gene>
<dbReference type="Proteomes" id="UP000215914">
    <property type="component" value="Chromosome 16"/>
</dbReference>
<keyword evidence="2" id="KW-0723">Serine/threonine-protein kinase</keyword>
<evidence type="ECO:0000256" key="11">
    <source>
        <dbReference type="ARBA" id="ARBA00023180"/>
    </source>
</evidence>
<dbReference type="Gene3D" id="3.30.200.20">
    <property type="entry name" value="Phosphorylase Kinase, domain 1"/>
    <property type="match status" value="1"/>
</dbReference>
<dbReference type="FunFam" id="1.10.510.10:FF:000161">
    <property type="entry name" value="Wall-associated receptor kinase-like 20"/>
    <property type="match status" value="1"/>
</dbReference>
<organism evidence="14 15">
    <name type="scientific">Helianthus annuus</name>
    <name type="common">Common sunflower</name>
    <dbReference type="NCBI Taxonomy" id="4232"/>
    <lineage>
        <taxon>Eukaryota</taxon>
        <taxon>Viridiplantae</taxon>
        <taxon>Streptophyta</taxon>
        <taxon>Embryophyta</taxon>
        <taxon>Tracheophyta</taxon>
        <taxon>Spermatophyta</taxon>
        <taxon>Magnoliopsida</taxon>
        <taxon>eudicotyledons</taxon>
        <taxon>Gunneridae</taxon>
        <taxon>Pentapetalae</taxon>
        <taxon>asterids</taxon>
        <taxon>campanulids</taxon>
        <taxon>Asterales</taxon>
        <taxon>Asteraceae</taxon>
        <taxon>Asteroideae</taxon>
        <taxon>Heliantheae alliance</taxon>
        <taxon>Heliantheae</taxon>
        <taxon>Helianthus</taxon>
    </lineage>
</organism>
<dbReference type="GO" id="GO:0004674">
    <property type="term" value="F:protein serine/threonine kinase activity"/>
    <property type="evidence" value="ECO:0007669"/>
    <property type="project" value="UniProtKB-KW"/>
</dbReference>
<evidence type="ECO:0000256" key="10">
    <source>
        <dbReference type="ARBA" id="ARBA00023136"/>
    </source>
</evidence>
<keyword evidence="11" id="KW-0325">Glycoprotein</keyword>
<reference evidence="13" key="3">
    <citation type="submission" date="2020-06" db="EMBL/GenBank/DDBJ databases">
        <title>Helianthus annuus Genome sequencing and assembly Release 2.</title>
        <authorList>
            <person name="Gouzy J."/>
            <person name="Langlade N."/>
            <person name="Munos S."/>
        </authorList>
    </citation>
    <scope>NUCLEOTIDE SEQUENCE</scope>
    <source>
        <tissue evidence="13">Leaves</tissue>
    </source>
</reference>
<protein>
    <recommendedName>
        <fullName evidence="12">Protein kinase domain-containing protein</fullName>
    </recommendedName>
</protein>
<dbReference type="PROSITE" id="PS50011">
    <property type="entry name" value="PROTEIN_KINASE_DOM"/>
    <property type="match status" value="1"/>
</dbReference>
<keyword evidence="5" id="KW-0732">Signal</keyword>
<dbReference type="AlphaFoldDB" id="A0A251S312"/>
<keyword evidence="6" id="KW-0547">Nucleotide-binding</keyword>
<dbReference type="SUPFAM" id="SSF56112">
    <property type="entry name" value="Protein kinase-like (PK-like)"/>
    <property type="match status" value="1"/>
</dbReference>
<dbReference type="OMA" id="VVKEMIT"/>
<keyword evidence="3 13" id="KW-0808">Transferase</keyword>
<dbReference type="SMART" id="SM00220">
    <property type="entry name" value="S_TKc"/>
    <property type="match status" value="1"/>
</dbReference>
<dbReference type="InterPro" id="IPR001245">
    <property type="entry name" value="Ser-Thr/Tyr_kinase_cat_dom"/>
</dbReference>